<keyword evidence="4" id="KW-0411">Iron-sulfur</keyword>
<accession>A0A7L7KRE0</accession>
<name>A0A7L7KRE0_9MOLU</name>
<dbReference type="EMBL" id="CP048914">
    <property type="protein sequence ID" value="QMS84776.1"/>
    <property type="molecule type" value="Genomic_DNA"/>
</dbReference>
<dbReference type="RefSeq" id="WP_258878397.1">
    <property type="nucleotide sequence ID" value="NZ_CP048914.1"/>
</dbReference>
<dbReference type="InterPro" id="IPR007160">
    <property type="entry name" value="DUF362"/>
</dbReference>
<sequence length="381" mass="42387">MSKVVVLRCESYDVDVIYDKLQYALEQLGGMESIIPKGQRILVNPNTLVGIDPSAAATTHPAVVEAVFRILQEQGYTQSYGDSPGFGDPGRVMKKCKIAPAADKYNVPLADFTNGQTIHNPEGIISKQFEIANAVFDNDAIINVCKMKSHAFQRITGAVKNPFGCVVGFHKGLMHSRFTNPYNFAEMIVDLANYLPLKLHIMDGIVAMEGNGPRNGNPTPMNTLLISTDPVALDAVFCKLINLKPEIIPTITYGQKYGLGSYQNIELIGDDITTLINPHFDIDRDTVKHTERNNFKVLRQFVIRRPVINEDICVKCGVCVEVCPLEDKAVDFSDGDKSNPPVYDYSKCIRCYCCQEMCPYHAIDTETPLIGKILYRTKILK</sequence>
<dbReference type="SUPFAM" id="SSF54862">
    <property type="entry name" value="4Fe-4S ferredoxins"/>
    <property type="match status" value="1"/>
</dbReference>
<reference evidence="6 7" key="1">
    <citation type="submission" date="2020-02" db="EMBL/GenBank/DDBJ databases">
        <authorList>
            <person name="Zheng R.K."/>
            <person name="Sun C.M."/>
        </authorList>
    </citation>
    <scope>NUCLEOTIDE SEQUENCE [LARGE SCALE GENOMIC DNA]</scope>
    <source>
        <strain evidence="7">zrk13</strain>
    </source>
</reference>
<dbReference type="GO" id="GO:0051539">
    <property type="term" value="F:4 iron, 4 sulfur cluster binding"/>
    <property type="evidence" value="ECO:0007669"/>
    <property type="project" value="UniProtKB-KW"/>
</dbReference>
<dbReference type="PANTHER" id="PTHR24960">
    <property type="entry name" value="PHOTOSYSTEM I IRON-SULFUR CENTER-RELATED"/>
    <property type="match status" value="1"/>
</dbReference>
<organism evidence="6 7">
    <name type="scientific">Candidatus Xianfuyuplasma coldseepsis</name>
    <dbReference type="NCBI Taxonomy" id="2782163"/>
    <lineage>
        <taxon>Bacteria</taxon>
        <taxon>Bacillati</taxon>
        <taxon>Mycoplasmatota</taxon>
        <taxon>Mollicutes</taxon>
        <taxon>Candidatus Izemoplasmatales</taxon>
        <taxon>Candidatus Izemoplasmataceae</taxon>
        <taxon>Candidatus Xianfuyuplasma</taxon>
    </lineage>
</organism>
<evidence type="ECO:0000256" key="4">
    <source>
        <dbReference type="ARBA" id="ARBA00023014"/>
    </source>
</evidence>
<evidence type="ECO:0000259" key="5">
    <source>
        <dbReference type="PROSITE" id="PS51379"/>
    </source>
</evidence>
<dbReference type="InterPro" id="IPR050157">
    <property type="entry name" value="PSI_iron-sulfur_center"/>
</dbReference>
<dbReference type="Pfam" id="PF04015">
    <property type="entry name" value="DUF362"/>
    <property type="match status" value="1"/>
</dbReference>
<dbReference type="PROSITE" id="PS00198">
    <property type="entry name" value="4FE4S_FER_1"/>
    <property type="match status" value="2"/>
</dbReference>
<keyword evidence="2" id="KW-0479">Metal-binding</keyword>
<dbReference type="KEGG" id="xcl:G4Z02_03080"/>
<dbReference type="AlphaFoldDB" id="A0A7L7KRE0"/>
<evidence type="ECO:0000256" key="1">
    <source>
        <dbReference type="ARBA" id="ARBA00022485"/>
    </source>
</evidence>
<evidence type="ECO:0000313" key="6">
    <source>
        <dbReference type="EMBL" id="QMS84776.1"/>
    </source>
</evidence>
<dbReference type="InterPro" id="IPR017900">
    <property type="entry name" value="4Fe4S_Fe_S_CS"/>
</dbReference>
<protein>
    <submittedName>
        <fullName evidence="6">DUF362 domain-containing protein</fullName>
    </submittedName>
</protein>
<evidence type="ECO:0000256" key="2">
    <source>
        <dbReference type="ARBA" id="ARBA00022723"/>
    </source>
</evidence>
<keyword evidence="7" id="KW-1185">Reference proteome</keyword>
<keyword evidence="3" id="KW-0408">Iron</keyword>
<dbReference type="PANTHER" id="PTHR24960:SF76">
    <property type="entry name" value="4FE-4S FERREDOXIN-TYPE DOMAIN-CONTAINING PROTEIN"/>
    <property type="match status" value="1"/>
</dbReference>
<keyword evidence="1" id="KW-0004">4Fe-4S</keyword>
<dbReference type="GO" id="GO:0046872">
    <property type="term" value="F:metal ion binding"/>
    <property type="evidence" value="ECO:0007669"/>
    <property type="project" value="UniProtKB-KW"/>
</dbReference>
<dbReference type="Proteomes" id="UP000514720">
    <property type="component" value="Chromosome"/>
</dbReference>
<proteinExistence type="predicted"/>
<feature type="domain" description="4Fe-4S ferredoxin-type" evidence="5">
    <location>
        <begin position="339"/>
        <end position="368"/>
    </location>
</feature>
<dbReference type="InterPro" id="IPR017896">
    <property type="entry name" value="4Fe4S_Fe-S-bd"/>
</dbReference>
<feature type="domain" description="4Fe-4S ferredoxin-type" evidence="5">
    <location>
        <begin position="304"/>
        <end position="335"/>
    </location>
</feature>
<dbReference type="Pfam" id="PF13237">
    <property type="entry name" value="Fer4_10"/>
    <property type="match status" value="1"/>
</dbReference>
<evidence type="ECO:0000313" key="7">
    <source>
        <dbReference type="Proteomes" id="UP000514720"/>
    </source>
</evidence>
<evidence type="ECO:0000256" key="3">
    <source>
        <dbReference type="ARBA" id="ARBA00023004"/>
    </source>
</evidence>
<dbReference type="Gene3D" id="3.30.70.20">
    <property type="match status" value="1"/>
</dbReference>
<dbReference type="PROSITE" id="PS51379">
    <property type="entry name" value="4FE4S_FER_2"/>
    <property type="match status" value="2"/>
</dbReference>
<gene>
    <name evidence="6" type="ORF">G4Z02_03080</name>
</gene>